<dbReference type="SMART" id="SM00530">
    <property type="entry name" value="HTH_XRE"/>
    <property type="match status" value="1"/>
</dbReference>
<dbReference type="CDD" id="cd00093">
    <property type="entry name" value="HTH_XRE"/>
    <property type="match status" value="1"/>
</dbReference>
<keyword evidence="2" id="KW-0472">Membrane</keyword>
<dbReference type="Proteomes" id="UP001501295">
    <property type="component" value="Unassembled WGS sequence"/>
</dbReference>
<reference evidence="5" key="1">
    <citation type="journal article" date="2019" name="Int. J. Syst. Evol. Microbiol.">
        <title>The Global Catalogue of Microorganisms (GCM) 10K type strain sequencing project: providing services to taxonomists for standard genome sequencing and annotation.</title>
        <authorList>
            <consortium name="The Broad Institute Genomics Platform"/>
            <consortium name="The Broad Institute Genome Sequencing Center for Infectious Disease"/>
            <person name="Wu L."/>
            <person name="Ma J."/>
        </authorList>
    </citation>
    <scope>NUCLEOTIDE SEQUENCE [LARGE SCALE GENOMIC DNA]</scope>
    <source>
        <strain evidence="5">JCM 18956</strain>
    </source>
</reference>
<feature type="transmembrane region" description="Helical" evidence="2">
    <location>
        <begin position="136"/>
        <end position="161"/>
    </location>
</feature>
<dbReference type="InterPro" id="IPR021224">
    <property type="entry name" value="DUF2690"/>
</dbReference>
<name>A0ABP8W3U9_9MICO</name>
<feature type="region of interest" description="Disordered" evidence="1">
    <location>
        <begin position="86"/>
        <end position="130"/>
    </location>
</feature>
<keyword evidence="2" id="KW-1133">Transmembrane helix</keyword>
<dbReference type="EMBL" id="BAABLM010000005">
    <property type="protein sequence ID" value="GAA4680139.1"/>
    <property type="molecule type" value="Genomic_DNA"/>
</dbReference>
<dbReference type="InterPro" id="IPR001387">
    <property type="entry name" value="Cro/C1-type_HTH"/>
</dbReference>
<dbReference type="Pfam" id="PF13560">
    <property type="entry name" value="HTH_31"/>
    <property type="match status" value="1"/>
</dbReference>
<dbReference type="Pfam" id="PF10901">
    <property type="entry name" value="DUF2690"/>
    <property type="match status" value="1"/>
</dbReference>
<evidence type="ECO:0000259" key="3">
    <source>
        <dbReference type="SMART" id="SM00530"/>
    </source>
</evidence>
<sequence length="306" mass="31318">MTDPIPPDPTAPDTVEQFARDLRHFRLEAGNPTLAGIEKATGVSKSVVSDALAGRKLPSARTVRAVVSVLEGDVGAWLGRRDALERPTPAVGVGPRDAPADASSEARASSPAPAPQAPNDATGRGDRRREPRRIRLGAAVALVVLAFVVGVGATTAVGLGMSSRTSAAGTPTAESSSGTATSGAPHVVVKVGADPADTACVKDAVVAASETGALGTQLQIVWSASCDAAWARITRYDNASEGNEVSAQIFRKASPQASDRQETTEPDVDSAYTTLLVRPTPKTTICATGSVTVSGSTVDFGHEICL</sequence>
<keyword evidence="5" id="KW-1185">Reference proteome</keyword>
<dbReference type="InterPro" id="IPR010982">
    <property type="entry name" value="Lambda_DNA-bd_dom_sf"/>
</dbReference>
<feature type="compositionally biased region" description="Low complexity" evidence="1">
    <location>
        <begin position="95"/>
        <end position="121"/>
    </location>
</feature>
<comment type="caution">
    <text evidence="4">The sequence shown here is derived from an EMBL/GenBank/DDBJ whole genome shotgun (WGS) entry which is preliminary data.</text>
</comment>
<proteinExistence type="predicted"/>
<evidence type="ECO:0000313" key="5">
    <source>
        <dbReference type="Proteomes" id="UP001501295"/>
    </source>
</evidence>
<feature type="domain" description="HTH cro/C1-type" evidence="3">
    <location>
        <begin position="21"/>
        <end position="77"/>
    </location>
</feature>
<dbReference type="RefSeq" id="WP_345376394.1">
    <property type="nucleotide sequence ID" value="NZ_BAABLM010000005.1"/>
</dbReference>
<gene>
    <name evidence="4" type="ORF">GCM10025780_26670</name>
</gene>
<accession>A0ABP8W3U9</accession>
<keyword evidence="2" id="KW-0812">Transmembrane</keyword>
<evidence type="ECO:0000256" key="2">
    <source>
        <dbReference type="SAM" id="Phobius"/>
    </source>
</evidence>
<protein>
    <recommendedName>
        <fullName evidence="3">HTH cro/C1-type domain-containing protein</fullName>
    </recommendedName>
</protein>
<feature type="region of interest" description="Disordered" evidence="1">
    <location>
        <begin position="162"/>
        <end position="183"/>
    </location>
</feature>
<evidence type="ECO:0000256" key="1">
    <source>
        <dbReference type="SAM" id="MobiDB-lite"/>
    </source>
</evidence>
<dbReference type="SUPFAM" id="SSF47413">
    <property type="entry name" value="lambda repressor-like DNA-binding domains"/>
    <property type="match status" value="1"/>
</dbReference>
<organism evidence="4 5">
    <name type="scientific">Frondihabitans cladoniiphilus</name>
    <dbReference type="NCBI Taxonomy" id="715785"/>
    <lineage>
        <taxon>Bacteria</taxon>
        <taxon>Bacillati</taxon>
        <taxon>Actinomycetota</taxon>
        <taxon>Actinomycetes</taxon>
        <taxon>Micrococcales</taxon>
        <taxon>Microbacteriaceae</taxon>
        <taxon>Frondihabitans</taxon>
    </lineage>
</organism>
<evidence type="ECO:0000313" key="4">
    <source>
        <dbReference type="EMBL" id="GAA4680139.1"/>
    </source>
</evidence>